<gene>
    <name evidence="2" type="ORF">V5O48_017970</name>
</gene>
<evidence type="ECO:0000313" key="3">
    <source>
        <dbReference type="Proteomes" id="UP001465976"/>
    </source>
</evidence>
<feature type="region of interest" description="Disordered" evidence="1">
    <location>
        <begin position="1"/>
        <end position="54"/>
    </location>
</feature>
<evidence type="ECO:0000256" key="1">
    <source>
        <dbReference type="SAM" id="MobiDB-lite"/>
    </source>
</evidence>
<sequence length="205" mass="23530">MSITRTVKNPQRDRAKPQDKEKPLVENKLPTKRSFQAVEESEIETQELPDKARADAEVDAWAEKSDKVQFFRTEAEYEHVREELEFKHASFGNSICFFAARRDQWKTAVKMTSDTPGKVAYALEKAAMYEALRADCHQKFKSCGLPGLVNIPEGKILADQVQVFRDAEEQHFPHDRYSNRPKFCDPTVHAHGFNDTREGAADEKE</sequence>
<dbReference type="Proteomes" id="UP001465976">
    <property type="component" value="Unassembled WGS sequence"/>
</dbReference>
<feature type="compositionally biased region" description="Basic and acidic residues" evidence="1">
    <location>
        <begin position="10"/>
        <end position="25"/>
    </location>
</feature>
<evidence type="ECO:0000313" key="2">
    <source>
        <dbReference type="EMBL" id="KAL0564084.1"/>
    </source>
</evidence>
<protein>
    <submittedName>
        <fullName evidence="2">Uncharacterized protein</fullName>
    </submittedName>
</protein>
<keyword evidence="3" id="KW-1185">Reference proteome</keyword>
<reference evidence="2 3" key="1">
    <citation type="submission" date="2024-02" db="EMBL/GenBank/DDBJ databases">
        <title>A draft genome for the cacao thread blight pathogen Marasmius crinis-equi.</title>
        <authorList>
            <person name="Cohen S.P."/>
            <person name="Baruah I.K."/>
            <person name="Amoako-Attah I."/>
            <person name="Bukari Y."/>
            <person name="Meinhardt L.W."/>
            <person name="Bailey B.A."/>
        </authorList>
    </citation>
    <scope>NUCLEOTIDE SEQUENCE [LARGE SCALE GENOMIC DNA]</scope>
    <source>
        <strain evidence="2 3">GH-76</strain>
    </source>
</reference>
<name>A0ABR3EMG9_9AGAR</name>
<proteinExistence type="predicted"/>
<comment type="caution">
    <text evidence="2">The sequence shown here is derived from an EMBL/GenBank/DDBJ whole genome shotgun (WGS) entry which is preliminary data.</text>
</comment>
<accession>A0ABR3EMG9</accession>
<dbReference type="EMBL" id="JBAHYK010002994">
    <property type="protein sequence ID" value="KAL0564084.1"/>
    <property type="molecule type" value="Genomic_DNA"/>
</dbReference>
<organism evidence="2 3">
    <name type="scientific">Marasmius crinis-equi</name>
    <dbReference type="NCBI Taxonomy" id="585013"/>
    <lineage>
        <taxon>Eukaryota</taxon>
        <taxon>Fungi</taxon>
        <taxon>Dikarya</taxon>
        <taxon>Basidiomycota</taxon>
        <taxon>Agaricomycotina</taxon>
        <taxon>Agaricomycetes</taxon>
        <taxon>Agaricomycetidae</taxon>
        <taxon>Agaricales</taxon>
        <taxon>Marasmiineae</taxon>
        <taxon>Marasmiaceae</taxon>
        <taxon>Marasmius</taxon>
    </lineage>
</organism>